<accession>A0A0D9ZDZ3</accession>
<keyword evidence="2" id="KW-1185">Reference proteome</keyword>
<dbReference type="EnsemblPlants" id="OGLUM03G36090.1">
    <property type="protein sequence ID" value="OGLUM03G36090.1"/>
    <property type="gene ID" value="OGLUM03G36090"/>
</dbReference>
<dbReference type="STRING" id="40148.A0A0D9ZDZ3"/>
<reference evidence="1" key="1">
    <citation type="submission" date="2015-04" db="UniProtKB">
        <authorList>
            <consortium name="EnsemblPlants"/>
        </authorList>
    </citation>
    <scope>IDENTIFICATION</scope>
</reference>
<name>A0A0D9ZDZ3_9ORYZ</name>
<reference evidence="1" key="2">
    <citation type="submission" date="2018-05" db="EMBL/GenBank/DDBJ databases">
        <title>OgluRS3 (Oryza glumaepatula Reference Sequence Version 3).</title>
        <authorList>
            <person name="Zhang J."/>
            <person name="Kudrna D."/>
            <person name="Lee S."/>
            <person name="Talag J."/>
            <person name="Welchert J."/>
            <person name="Wing R.A."/>
        </authorList>
    </citation>
    <scope>NUCLEOTIDE SEQUENCE [LARGE SCALE GENOMIC DNA]</scope>
</reference>
<evidence type="ECO:0000313" key="1">
    <source>
        <dbReference type="EnsemblPlants" id="OGLUM03G36090.1"/>
    </source>
</evidence>
<dbReference type="Gramene" id="OGLUM03G36090.1">
    <property type="protein sequence ID" value="OGLUM03G36090.1"/>
    <property type="gene ID" value="OGLUM03G36090"/>
</dbReference>
<protein>
    <submittedName>
        <fullName evidence="1">Uncharacterized protein</fullName>
    </submittedName>
</protein>
<organism evidence="1">
    <name type="scientific">Oryza glumipatula</name>
    <dbReference type="NCBI Taxonomy" id="40148"/>
    <lineage>
        <taxon>Eukaryota</taxon>
        <taxon>Viridiplantae</taxon>
        <taxon>Streptophyta</taxon>
        <taxon>Embryophyta</taxon>
        <taxon>Tracheophyta</taxon>
        <taxon>Spermatophyta</taxon>
        <taxon>Magnoliopsida</taxon>
        <taxon>Liliopsida</taxon>
        <taxon>Poales</taxon>
        <taxon>Poaceae</taxon>
        <taxon>BOP clade</taxon>
        <taxon>Oryzoideae</taxon>
        <taxon>Oryzeae</taxon>
        <taxon>Oryzinae</taxon>
        <taxon>Oryza</taxon>
    </lineage>
</organism>
<proteinExistence type="predicted"/>
<dbReference type="HOGENOM" id="CLU_1672028_0_0_1"/>
<evidence type="ECO:0000313" key="2">
    <source>
        <dbReference type="Proteomes" id="UP000026961"/>
    </source>
</evidence>
<sequence>MAPPPATSRFLLLPPRLAAARGISGQPPPSPHAAVPTSTPQAFHAHLASLAAPSRAAHPATLRSILAALSRARAAGLPLLPATRCLIDVGEVDLAIEHIKSIRSNFSSSFQNIINELMASLSTSASLQPVTRLISYLNSQGIVHDVGPWMGLMEHNYA</sequence>
<dbReference type="Proteomes" id="UP000026961">
    <property type="component" value="Chromosome 3"/>
</dbReference>
<dbReference type="AlphaFoldDB" id="A0A0D9ZDZ3"/>